<dbReference type="Proteomes" id="UP000593567">
    <property type="component" value="Unassembled WGS sequence"/>
</dbReference>
<dbReference type="SUPFAM" id="SSF52129">
    <property type="entry name" value="Caspase-like"/>
    <property type="match status" value="1"/>
</dbReference>
<dbReference type="OrthoDB" id="6162091at2759"/>
<evidence type="ECO:0000313" key="5">
    <source>
        <dbReference type="Proteomes" id="UP000593567"/>
    </source>
</evidence>
<dbReference type="InterPro" id="IPR015917">
    <property type="entry name" value="Pept_C14A"/>
</dbReference>
<gene>
    <name evidence="4" type="ORF">EB796_010802</name>
</gene>
<evidence type="ECO:0000313" key="4">
    <source>
        <dbReference type="EMBL" id="KAF6030890.1"/>
    </source>
</evidence>
<dbReference type="InterPro" id="IPR011600">
    <property type="entry name" value="Pept_C14_caspase"/>
</dbReference>
<keyword evidence="5" id="KW-1185">Reference proteome</keyword>
<dbReference type="GO" id="GO:0006508">
    <property type="term" value="P:proteolysis"/>
    <property type="evidence" value="ECO:0007669"/>
    <property type="project" value="InterPro"/>
</dbReference>
<feature type="domain" description="Caspase family p20" evidence="3">
    <location>
        <begin position="104"/>
        <end position="154"/>
    </location>
</feature>
<dbReference type="GO" id="GO:0004197">
    <property type="term" value="F:cysteine-type endopeptidase activity"/>
    <property type="evidence" value="ECO:0007669"/>
    <property type="project" value="InterPro"/>
</dbReference>
<comment type="similarity">
    <text evidence="1">Belongs to the peptidase C14A family.</text>
</comment>
<evidence type="ECO:0000256" key="1">
    <source>
        <dbReference type="ARBA" id="ARBA00010134"/>
    </source>
</evidence>
<reference evidence="4" key="1">
    <citation type="submission" date="2020-06" db="EMBL/GenBank/DDBJ databases">
        <title>Draft genome of Bugula neritina, a colonial animal packing powerful symbionts and potential medicines.</title>
        <authorList>
            <person name="Rayko M."/>
        </authorList>
    </citation>
    <scope>NUCLEOTIDE SEQUENCE [LARGE SCALE GENOMIC DNA]</scope>
    <source>
        <strain evidence="4">Kwan_BN1</strain>
    </source>
</reference>
<dbReference type="PRINTS" id="PR00376">
    <property type="entry name" value="IL1BCENZYME"/>
</dbReference>
<organism evidence="4 5">
    <name type="scientific">Bugula neritina</name>
    <name type="common">Brown bryozoan</name>
    <name type="synonym">Sertularia neritina</name>
    <dbReference type="NCBI Taxonomy" id="10212"/>
    <lineage>
        <taxon>Eukaryota</taxon>
        <taxon>Metazoa</taxon>
        <taxon>Spiralia</taxon>
        <taxon>Lophotrochozoa</taxon>
        <taxon>Bryozoa</taxon>
        <taxon>Gymnolaemata</taxon>
        <taxon>Cheilostomatida</taxon>
        <taxon>Flustrina</taxon>
        <taxon>Buguloidea</taxon>
        <taxon>Bugulidae</taxon>
        <taxon>Bugula</taxon>
    </lineage>
</organism>
<feature type="region of interest" description="Disordered" evidence="2">
    <location>
        <begin position="174"/>
        <end position="197"/>
    </location>
</feature>
<comment type="caution">
    <text evidence="4">The sequence shown here is derived from an EMBL/GenBank/DDBJ whole genome shotgun (WGS) entry which is preliminary data.</text>
</comment>
<dbReference type="InterPro" id="IPR001309">
    <property type="entry name" value="Pept_C14_p20"/>
</dbReference>
<dbReference type="InterPro" id="IPR029030">
    <property type="entry name" value="Caspase-like_dom_sf"/>
</dbReference>
<proteinExistence type="inferred from homology"/>
<protein>
    <recommendedName>
        <fullName evidence="3">Caspase family p20 domain-containing protein</fullName>
    </recommendedName>
</protein>
<dbReference type="InterPro" id="IPR052039">
    <property type="entry name" value="Caspase-related_regulators"/>
</dbReference>
<accession>A0A7J7JWU8</accession>
<dbReference type="Pfam" id="PF00656">
    <property type="entry name" value="Peptidase_C14"/>
    <property type="match status" value="1"/>
</dbReference>
<dbReference type="PANTHER" id="PTHR22576">
    <property type="entry name" value="MUCOSA ASSOCIATED LYMPHOID TISSUE LYMPHOMA TRANSLOCATION PROTEIN 1/PARACASPASE"/>
    <property type="match status" value="1"/>
</dbReference>
<name>A0A7J7JWU8_BUGNE</name>
<evidence type="ECO:0000256" key="2">
    <source>
        <dbReference type="SAM" id="MobiDB-lite"/>
    </source>
</evidence>
<dbReference type="EMBL" id="VXIV02001659">
    <property type="protein sequence ID" value="KAF6030890.1"/>
    <property type="molecule type" value="Genomic_DNA"/>
</dbReference>
<sequence length="217" mass="24617">MQCEPLSEREADKLEKFVKELNLRRAQERSANSVSDSSQSDLLTTAITANDDLSDLSDDEENLYPDVKEVEDMKFIRLRLNPTSNPKIRQLFSNTDKVFTMTRKRGRALIINNMNFDKRPDLCRKGSDVDVENMSAMLKSLKFDVVTHTDLKAEICITERSDYGPRGIDRFDIGESQKEGESISPPLAKVPGDKDAASMNRLNYDDLLVVKSSMECK</sequence>
<evidence type="ECO:0000259" key="3">
    <source>
        <dbReference type="PROSITE" id="PS50208"/>
    </source>
</evidence>
<dbReference type="Gene3D" id="3.40.50.1460">
    <property type="match status" value="1"/>
</dbReference>
<dbReference type="AlphaFoldDB" id="A0A7J7JWU8"/>
<dbReference type="PANTHER" id="PTHR22576:SF41">
    <property type="entry name" value="CASPASE 14, APOPTOSIS-RELATED CYSTEINE PEPTIDASE"/>
    <property type="match status" value="1"/>
</dbReference>
<dbReference type="PROSITE" id="PS50208">
    <property type="entry name" value="CASPASE_P20"/>
    <property type="match status" value="1"/>
</dbReference>